<keyword evidence="1" id="KW-0808">Transferase</keyword>
<evidence type="ECO:0000313" key="4">
    <source>
        <dbReference type="Proteomes" id="UP000219636"/>
    </source>
</evidence>
<dbReference type="PANTHER" id="PTHR43861">
    <property type="entry name" value="TRANS-ACONITATE 2-METHYLTRANSFERASE-RELATED"/>
    <property type="match status" value="1"/>
</dbReference>
<gene>
    <name evidence="3" type="ORF">SAMN05880501_11342</name>
</gene>
<sequence length="201" mass="23320">MNFWNTRFQMENYVYGEKPNVFLEETQRKLQITGQALAIAEGEGRNAVFLAEQGLDVTAWDYAESGLEKTEKLAKERSVNVNTMLIDLNEATWEKNKWDEIVCIFGHFPEELRTKTLLGVKKAVKPGGYYITEVYSHKQIPYNSGGPQEMNLLYKPEEFLKIFADWRTIHFFMGEVERYEGELHNGLSHVIQFVGQKPMDL</sequence>
<dbReference type="InterPro" id="IPR015985">
    <property type="entry name" value="TehB-like_dom"/>
</dbReference>
<dbReference type="OrthoDB" id="9804312at2"/>
<dbReference type="Gene3D" id="3.40.50.150">
    <property type="entry name" value="Vaccinia Virus protein VP39"/>
    <property type="match status" value="1"/>
</dbReference>
<evidence type="ECO:0000256" key="1">
    <source>
        <dbReference type="ARBA" id="ARBA00022679"/>
    </source>
</evidence>
<dbReference type="Pfam" id="PF03848">
    <property type="entry name" value="TehB"/>
    <property type="match status" value="1"/>
</dbReference>
<proteinExistence type="predicted"/>
<dbReference type="AlphaFoldDB" id="A0A285THU9"/>
<dbReference type="Proteomes" id="UP000219636">
    <property type="component" value="Unassembled WGS sequence"/>
</dbReference>
<dbReference type="GO" id="GO:0016740">
    <property type="term" value="F:transferase activity"/>
    <property type="evidence" value="ECO:0007669"/>
    <property type="project" value="UniProtKB-KW"/>
</dbReference>
<dbReference type="RefSeq" id="WP_097074660.1">
    <property type="nucleotide sequence ID" value="NZ_OBMQ01000013.1"/>
</dbReference>
<dbReference type="InterPro" id="IPR029063">
    <property type="entry name" value="SAM-dependent_MTases_sf"/>
</dbReference>
<dbReference type="PANTHER" id="PTHR43861:SF3">
    <property type="entry name" value="PUTATIVE (AFU_ORTHOLOGUE AFUA_2G14390)-RELATED"/>
    <property type="match status" value="1"/>
</dbReference>
<evidence type="ECO:0000259" key="2">
    <source>
        <dbReference type="Pfam" id="PF03848"/>
    </source>
</evidence>
<dbReference type="SUPFAM" id="SSF53335">
    <property type="entry name" value="S-adenosyl-L-methionine-dependent methyltransferases"/>
    <property type="match status" value="1"/>
</dbReference>
<feature type="domain" description="Tellurite resistance methyltransferase TehB-like" evidence="2">
    <location>
        <begin position="33"/>
        <end position="175"/>
    </location>
</feature>
<reference evidence="4" key="1">
    <citation type="submission" date="2017-08" db="EMBL/GenBank/DDBJ databases">
        <authorList>
            <person name="Varghese N."/>
            <person name="Submissions S."/>
        </authorList>
    </citation>
    <scope>NUCLEOTIDE SEQUENCE [LARGE SCALE GENOMIC DNA]</scope>
    <source>
        <strain evidence="4">JC22</strain>
    </source>
</reference>
<organism evidence="3 4">
    <name type="scientific">Ureibacillus xyleni</name>
    <dbReference type="NCBI Taxonomy" id="614648"/>
    <lineage>
        <taxon>Bacteria</taxon>
        <taxon>Bacillati</taxon>
        <taxon>Bacillota</taxon>
        <taxon>Bacilli</taxon>
        <taxon>Bacillales</taxon>
        <taxon>Caryophanaceae</taxon>
        <taxon>Ureibacillus</taxon>
    </lineage>
</organism>
<protein>
    <submittedName>
        <fullName evidence="3">Tellurite resistance protein TehB</fullName>
    </submittedName>
</protein>
<evidence type="ECO:0000313" key="3">
    <source>
        <dbReference type="EMBL" id="SOC21677.1"/>
    </source>
</evidence>
<dbReference type="CDD" id="cd02440">
    <property type="entry name" value="AdoMet_MTases"/>
    <property type="match status" value="1"/>
</dbReference>
<keyword evidence="4" id="KW-1185">Reference proteome</keyword>
<dbReference type="EMBL" id="OBMQ01000013">
    <property type="protein sequence ID" value="SOC21677.1"/>
    <property type="molecule type" value="Genomic_DNA"/>
</dbReference>
<name>A0A285THU9_9BACL</name>
<accession>A0A285THU9</accession>